<dbReference type="SMART" id="SM00320">
    <property type="entry name" value="WD40"/>
    <property type="match status" value="5"/>
</dbReference>
<accession>A0A2U1PC75</accession>
<proteinExistence type="inferred from homology"/>
<keyword evidence="3" id="KW-0677">Repeat</keyword>
<feature type="repeat" description="WD" evidence="5">
    <location>
        <begin position="258"/>
        <end position="293"/>
    </location>
</feature>
<dbReference type="InterPro" id="IPR050459">
    <property type="entry name" value="WD_repeat_RBAP46/RBAP48/MSI1"/>
</dbReference>
<comment type="caution">
    <text evidence="7">The sequence shown here is derived from an EMBL/GenBank/DDBJ whole genome shotgun (WGS) entry which is preliminary data.</text>
</comment>
<evidence type="ECO:0000259" key="6">
    <source>
        <dbReference type="Pfam" id="PF12265"/>
    </source>
</evidence>
<dbReference type="PANTHER" id="PTHR22850">
    <property type="entry name" value="WD40 REPEAT FAMILY"/>
    <property type="match status" value="1"/>
</dbReference>
<dbReference type="Pfam" id="PF12265">
    <property type="entry name" value="CAF1C_H4-bd"/>
    <property type="match status" value="1"/>
</dbReference>
<evidence type="ECO:0000256" key="4">
    <source>
        <dbReference type="ARBA" id="ARBA00022853"/>
    </source>
</evidence>
<protein>
    <submittedName>
        <fullName evidence="7">Multicopy suppressor of Ira1</fullName>
    </submittedName>
</protein>
<feature type="repeat" description="WD" evidence="5">
    <location>
        <begin position="359"/>
        <end position="393"/>
    </location>
</feature>
<dbReference type="PROSITE" id="PS50294">
    <property type="entry name" value="WD_REPEATS_REGION"/>
    <property type="match status" value="1"/>
</dbReference>
<dbReference type="InterPro" id="IPR015943">
    <property type="entry name" value="WD40/YVTN_repeat-like_dom_sf"/>
</dbReference>
<dbReference type="AlphaFoldDB" id="A0A2U1PC75"/>
<dbReference type="SUPFAM" id="SSF50978">
    <property type="entry name" value="WD40 repeat-like"/>
    <property type="match status" value="1"/>
</dbReference>
<dbReference type="Pfam" id="PF00400">
    <property type="entry name" value="WD40"/>
    <property type="match status" value="3"/>
</dbReference>
<evidence type="ECO:0000256" key="1">
    <source>
        <dbReference type="ARBA" id="ARBA00009341"/>
    </source>
</evidence>
<dbReference type="InterPro" id="IPR022052">
    <property type="entry name" value="Histone-bd_RBBP4-like_N"/>
</dbReference>
<dbReference type="Proteomes" id="UP000245207">
    <property type="component" value="Unassembled WGS sequence"/>
</dbReference>
<dbReference type="STRING" id="35608.A0A2U1PC75"/>
<reference evidence="7 8" key="1">
    <citation type="journal article" date="2018" name="Mol. Plant">
        <title>The genome of Artemisia annua provides insight into the evolution of Asteraceae family and artemisinin biosynthesis.</title>
        <authorList>
            <person name="Shen Q."/>
            <person name="Zhang L."/>
            <person name="Liao Z."/>
            <person name="Wang S."/>
            <person name="Yan T."/>
            <person name="Shi P."/>
            <person name="Liu M."/>
            <person name="Fu X."/>
            <person name="Pan Q."/>
            <person name="Wang Y."/>
            <person name="Lv Z."/>
            <person name="Lu X."/>
            <person name="Zhang F."/>
            <person name="Jiang W."/>
            <person name="Ma Y."/>
            <person name="Chen M."/>
            <person name="Hao X."/>
            <person name="Li L."/>
            <person name="Tang Y."/>
            <person name="Lv G."/>
            <person name="Zhou Y."/>
            <person name="Sun X."/>
            <person name="Brodelius P.E."/>
            <person name="Rose J.K.C."/>
            <person name="Tang K."/>
        </authorList>
    </citation>
    <scope>NUCLEOTIDE SEQUENCE [LARGE SCALE GENOMIC DNA]</scope>
    <source>
        <strain evidence="8">cv. Huhao1</strain>
        <tissue evidence="7">Leaf</tissue>
    </source>
</reference>
<name>A0A2U1PC75_ARTAN</name>
<organism evidence="7 8">
    <name type="scientific">Artemisia annua</name>
    <name type="common">Sweet wormwood</name>
    <dbReference type="NCBI Taxonomy" id="35608"/>
    <lineage>
        <taxon>Eukaryota</taxon>
        <taxon>Viridiplantae</taxon>
        <taxon>Streptophyta</taxon>
        <taxon>Embryophyta</taxon>
        <taxon>Tracheophyta</taxon>
        <taxon>Spermatophyta</taxon>
        <taxon>Magnoliopsida</taxon>
        <taxon>eudicotyledons</taxon>
        <taxon>Gunneridae</taxon>
        <taxon>Pentapetalae</taxon>
        <taxon>asterids</taxon>
        <taxon>campanulids</taxon>
        <taxon>Asterales</taxon>
        <taxon>Asteraceae</taxon>
        <taxon>Asteroideae</taxon>
        <taxon>Anthemideae</taxon>
        <taxon>Artemisiinae</taxon>
        <taxon>Artemisia</taxon>
    </lineage>
</organism>
<keyword evidence="8" id="KW-1185">Reference proteome</keyword>
<gene>
    <name evidence="7" type="ORF">CTI12_AA169470</name>
</gene>
<evidence type="ECO:0000256" key="3">
    <source>
        <dbReference type="ARBA" id="ARBA00022737"/>
    </source>
</evidence>
<dbReference type="PROSITE" id="PS50082">
    <property type="entry name" value="WD_REPEATS_2"/>
    <property type="match status" value="3"/>
</dbReference>
<comment type="similarity">
    <text evidence="1">Belongs to the WD repeat RBAP46/RBAP48/MSI1 family.</text>
</comment>
<keyword evidence="2 5" id="KW-0853">WD repeat</keyword>
<sequence length="407" mass="46241">MMQNENEIEQLYINEEHKIWKKNTPHLYDLIISHTLEWPSLTVEWLPGRNEPDGQDYVTQKLILGTYTDGDYPNYLMIAEVKLPVEAEGDLSDAQGFDSSDDKVKIIQLINLDGEVHRARYMPQNPSVIATKTVNPEVCIFDCSKHPSQPPLDGKCNPDLTLRGHNDEGFGLSWSKFKQGHLLSSSDDGIGICLWDIQATPNNKTLDAKQTFKFHKGAVGAVEWHLRNENLFGSVGVDKYLNIWDLRNSSVYQPVQRVIAHQSEVTCLSFNPLNEWVLATGSTDKTVKVFDLRKFTSALHTFDRHWDDILQTKWCPKNEAVLASSCASSRLMVWDLNRIGMEQTQEETNDGPPELLFLHGGHRDLVSDFSWNPSEEWMVSSVAADNSLQIWQMAEGIHCDEDDLTNI</sequence>
<dbReference type="GO" id="GO:0006325">
    <property type="term" value="P:chromatin organization"/>
    <property type="evidence" value="ECO:0007669"/>
    <property type="project" value="UniProtKB-KW"/>
</dbReference>
<dbReference type="EMBL" id="PKPP01001359">
    <property type="protein sequence ID" value="PWA83365.1"/>
    <property type="molecule type" value="Genomic_DNA"/>
</dbReference>
<dbReference type="InterPro" id="IPR036322">
    <property type="entry name" value="WD40_repeat_dom_sf"/>
</dbReference>
<evidence type="ECO:0000313" key="8">
    <source>
        <dbReference type="Proteomes" id="UP000245207"/>
    </source>
</evidence>
<keyword evidence="4" id="KW-0156">Chromatin regulator</keyword>
<evidence type="ECO:0000313" key="7">
    <source>
        <dbReference type="EMBL" id="PWA83365.1"/>
    </source>
</evidence>
<evidence type="ECO:0000256" key="5">
    <source>
        <dbReference type="PROSITE-ProRule" id="PRU00221"/>
    </source>
</evidence>
<feature type="repeat" description="WD" evidence="5">
    <location>
        <begin position="212"/>
        <end position="254"/>
    </location>
</feature>
<evidence type="ECO:0000256" key="2">
    <source>
        <dbReference type="ARBA" id="ARBA00022574"/>
    </source>
</evidence>
<dbReference type="InterPro" id="IPR001680">
    <property type="entry name" value="WD40_rpt"/>
</dbReference>
<feature type="domain" description="Histone-binding protein RBBP4-like N-terminal" evidence="6">
    <location>
        <begin position="15"/>
        <end position="84"/>
    </location>
</feature>
<dbReference type="OrthoDB" id="1691612at2759"/>
<dbReference type="Gene3D" id="2.130.10.10">
    <property type="entry name" value="YVTN repeat-like/Quinoprotein amine dehydrogenase"/>
    <property type="match status" value="1"/>
</dbReference>